<dbReference type="AlphaFoldDB" id="A0A543JK65"/>
<evidence type="ECO:0000313" key="2">
    <source>
        <dbReference type="Proteomes" id="UP000316628"/>
    </source>
</evidence>
<protein>
    <submittedName>
        <fullName evidence="1">Uncharacterized protein</fullName>
    </submittedName>
</protein>
<evidence type="ECO:0000313" key="1">
    <source>
        <dbReference type="EMBL" id="TQM83250.1"/>
    </source>
</evidence>
<reference evidence="1 2" key="1">
    <citation type="submission" date="2019-06" db="EMBL/GenBank/DDBJ databases">
        <title>Sequencing the genomes of 1000 actinobacteria strains.</title>
        <authorList>
            <person name="Klenk H.-P."/>
        </authorList>
    </citation>
    <scope>NUCLEOTIDE SEQUENCE [LARGE SCALE GENOMIC DNA]</scope>
    <source>
        <strain evidence="1 2">DSM 45456</strain>
    </source>
</reference>
<dbReference type="EMBL" id="VFPP01000001">
    <property type="protein sequence ID" value="TQM83250.1"/>
    <property type="molecule type" value="Genomic_DNA"/>
</dbReference>
<accession>A0A543JK65</accession>
<organism evidence="1 2">
    <name type="scientific">Saccharothrix saharensis</name>
    <dbReference type="NCBI Taxonomy" id="571190"/>
    <lineage>
        <taxon>Bacteria</taxon>
        <taxon>Bacillati</taxon>
        <taxon>Actinomycetota</taxon>
        <taxon>Actinomycetes</taxon>
        <taxon>Pseudonocardiales</taxon>
        <taxon>Pseudonocardiaceae</taxon>
        <taxon>Saccharothrix</taxon>
    </lineage>
</organism>
<keyword evidence="2" id="KW-1185">Reference proteome</keyword>
<sequence length="170" mass="19662">MGLELEYREPRTERHIPVGRRHGARVARTAGIERAVELARRIVLDLEREYGVTHAPLDPDRPFGINAWVYRTRSGDNIDFEVYGMVDAHLRDPKWCARLRVELEDLVAQYNWSSPTDPADRRFGGGAVFLCTEAEERARGGRSAEVRVYRRWLGRLLGRRFRPYLPVACD</sequence>
<name>A0A543JK65_9PSEU</name>
<gene>
    <name evidence="1" type="ORF">FHX81_5668</name>
</gene>
<comment type="caution">
    <text evidence="1">The sequence shown here is derived from an EMBL/GenBank/DDBJ whole genome shotgun (WGS) entry which is preliminary data.</text>
</comment>
<dbReference type="Proteomes" id="UP000316628">
    <property type="component" value="Unassembled WGS sequence"/>
</dbReference>
<proteinExistence type="predicted"/>